<gene>
    <name evidence="7" type="ORF">GGR38_002416</name>
</gene>
<keyword evidence="1" id="KW-0001">2Fe-2S</keyword>
<dbReference type="Proteomes" id="UP000548867">
    <property type="component" value="Unassembled WGS sequence"/>
</dbReference>
<dbReference type="InterPro" id="IPR001041">
    <property type="entry name" value="2Fe-2S_ferredoxin-type"/>
</dbReference>
<keyword evidence="4" id="KW-0408">Iron</keyword>
<dbReference type="AlphaFoldDB" id="A0A7W6CPT8"/>
<dbReference type="PROSITE" id="PS51085">
    <property type="entry name" value="2FE2S_FER_2"/>
    <property type="match status" value="1"/>
</dbReference>
<dbReference type="SUPFAM" id="SSF47741">
    <property type="entry name" value="CO dehydrogenase ISP C-domain like"/>
    <property type="match status" value="1"/>
</dbReference>
<evidence type="ECO:0000256" key="3">
    <source>
        <dbReference type="ARBA" id="ARBA00023002"/>
    </source>
</evidence>
<dbReference type="InterPro" id="IPR006058">
    <property type="entry name" value="2Fe2S_fd_BS"/>
</dbReference>
<dbReference type="GO" id="GO:0047121">
    <property type="term" value="F:isoquinoline 1-oxidoreductase activity"/>
    <property type="evidence" value="ECO:0007669"/>
    <property type="project" value="UniProtKB-EC"/>
</dbReference>
<comment type="caution">
    <text evidence="7">The sequence shown here is derived from an EMBL/GenBank/DDBJ whole genome shotgun (WGS) entry which is preliminary data.</text>
</comment>
<dbReference type="InterPro" id="IPR012675">
    <property type="entry name" value="Beta-grasp_dom_sf"/>
</dbReference>
<evidence type="ECO:0000259" key="6">
    <source>
        <dbReference type="PROSITE" id="PS51085"/>
    </source>
</evidence>
<keyword evidence="2" id="KW-0479">Metal-binding</keyword>
<evidence type="ECO:0000256" key="2">
    <source>
        <dbReference type="ARBA" id="ARBA00022723"/>
    </source>
</evidence>
<feature type="domain" description="2Fe-2S ferredoxin-type" evidence="6">
    <location>
        <begin position="2"/>
        <end position="76"/>
    </location>
</feature>
<dbReference type="EMBL" id="JACIDX010000008">
    <property type="protein sequence ID" value="MBB3955462.1"/>
    <property type="molecule type" value="Genomic_DNA"/>
</dbReference>
<dbReference type="PROSITE" id="PS00197">
    <property type="entry name" value="2FE2S_FER_1"/>
    <property type="match status" value="1"/>
</dbReference>
<dbReference type="SUPFAM" id="SSF54292">
    <property type="entry name" value="2Fe-2S ferredoxin-like"/>
    <property type="match status" value="1"/>
</dbReference>
<sequence>MPALTLNGHPVDLRMDAATPLLWGLRCGANLTGAKYGCGTGECGACMVMVDGQALPSCQITLAQAQGRSITTIEGLSNDRSHPLQQAMVAEGAIQCGFCTPGIVMAGAALLAANAEPSADDINKAVTNLCRCGVYPRLVRAIQRAGRVMRGLETIAAAPAPGGNTHQRSIP</sequence>
<dbReference type="InterPro" id="IPR051452">
    <property type="entry name" value="Diverse_Oxidoreductases"/>
</dbReference>
<keyword evidence="5" id="KW-0411">Iron-sulfur</keyword>
<name>A0A7W6CPT8_9SPHN</name>
<dbReference type="EC" id="1.3.99.16" evidence="7"/>
<dbReference type="PANTHER" id="PTHR44379:SF2">
    <property type="entry name" value="BLR6218 PROTEIN"/>
    <property type="match status" value="1"/>
</dbReference>
<evidence type="ECO:0000313" key="8">
    <source>
        <dbReference type="Proteomes" id="UP000548867"/>
    </source>
</evidence>
<organism evidence="7 8">
    <name type="scientific">Novosphingobium sediminicola</name>
    <dbReference type="NCBI Taxonomy" id="563162"/>
    <lineage>
        <taxon>Bacteria</taxon>
        <taxon>Pseudomonadati</taxon>
        <taxon>Pseudomonadota</taxon>
        <taxon>Alphaproteobacteria</taxon>
        <taxon>Sphingomonadales</taxon>
        <taxon>Sphingomonadaceae</taxon>
        <taxon>Novosphingobium</taxon>
    </lineage>
</organism>
<evidence type="ECO:0000313" key="7">
    <source>
        <dbReference type="EMBL" id="MBB3955462.1"/>
    </source>
</evidence>
<dbReference type="InterPro" id="IPR036010">
    <property type="entry name" value="2Fe-2S_ferredoxin-like_sf"/>
</dbReference>
<evidence type="ECO:0000256" key="5">
    <source>
        <dbReference type="ARBA" id="ARBA00023014"/>
    </source>
</evidence>
<evidence type="ECO:0000256" key="1">
    <source>
        <dbReference type="ARBA" id="ARBA00022714"/>
    </source>
</evidence>
<evidence type="ECO:0000256" key="4">
    <source>
        <dbReference type="ARBA" id="ARBA00023004"/>
    </source>
</evidence>
<reference evidence="7 8" key="1">
    <citation type="submission" date="2020-08" db="EMBL/GenBank/DDBJ databases">
        <title>Genomic Encyclopedia of Type Strains, Phase IV (KMG-IV): sequencing the most valuable type-strain genomes for metagenomic binning, comparative biology and taxonomic classification.</title>
        <authorList>
            <person name="Goeker M."/>
        </authorList>
    </citation>
    <scope>NUCLEOTIDE SEQUENCE [LARGE SCALE GENOMIC DNA]</scope>
    <source>
        <strain evidence="7 8">DSM 27057</strain>
    </source>
</reference>
<accession>A0A7W6CPT8</accession>
<dbReference type="RefSeq" id="WP_183625781.1">
    <property type="nucleotide sequence ID" value="NZ_JACIDX010000008.1"/>
</dbReference>
<dbReference type="PANTHER" id="PTHR44379">
    <property type="entry name" value="OXIDOREDUCTASE WITH IRON-SULFUR SUBUNIT"/>
    <property type="match status" value="1"/>
</dbReference>
<dbReference type="Gene3D" id="3.10.20.30">
    <property type="match status" value="1"/>
</dbReference>
<keyword evidence="8" id="KW-1185">Reference proteome</keyword>
<keyword evidence="3 7" id="KW-0560">Oxidoreductase</keyword>
<dbReference type="InterPro" id="IPR036884">
    <property type="entry name" value="2Fe-2S-bd_dom_sf"/>
</dbReference>
<dbReference type="GO" id="GO:0046872">
    <property type="term" value="F:metal ion binding"/>
    <property type="evidence" value="ECO:0007669"/>
    <property type="project" value="UniProtKB-KW"/>
</dbReference>
<dbReference type="Pfam" id="PF01799">
    <property type="entry name" value="Fer2_2"/>
    <property type="match status" value="1"/>
</dbReference>
<dbReference type="Pfam" id="PF00111">
    <property type="entry name" value="Fer2"/>
    <property type="match status" value="1"/>
</dbReference>
<dbReference type="GO" id="GO:0051537">
    <property type="term" value="F:2 iron, 2 sulfur cluster binding"/>
    <property type="evidence" value="ECO:0007669"/>
    <property type="project" value="UniProtKB-KW"/>
</dbReference>
<dbReference type="Gene3D" id="1.10.150.120">
    <property type="entry name" value="[2Fe-2S]-binding domain"/>
    <property type="match status" value="1"/>
</dbReference>
<dbReference type="InterPro" id="IPR002888">
    <property type="entry name" value="2Fe-2S-bd"/>
</dbReference>
<proteinExistence type="predicted"/>
<protein>
    <submittedName>
        <fullName evidence="7">Isoquinoline 1-oxidoreductase alpha subunit</fullName>
        <ecNumber evidence="7">1.3.99.16</ecNumber>
    </submittedName>
</protein>